<protein>
    <submittedName>
        <fullName evidence="1">Sarcosine oxidase subunit gamma</fullName>
    </submittedName>
</protein>
<gene>
    <name evidence="1" type="ORF">COO92_16820</name>
</gene>
<comment type="caution">
    <text evidence="1">The sequence shown here is derived from an EMBL/GenBank/DDBJ whole genome shotgun (WGS) entry which is preliminary data.</text>
</comment>
<sequence>MTAHVDLNMARTLAKSSAVSVELLPLVARFSLRAGTSEQAALSKALGLALPTKIGQCARKNKLEVLCLGPDEWSILAPEDQAVKITDACEAIYAKAPHSLTEVSDREIAVQITGVKATDLMTIGCPRDLDLLPVGEARRTIFDGVSAVLWRDGADEYRLDLWRSFAPHVISLLETGCTELAAE</sequence>
<dbReference type="InterPro" id="IPR007375">
    <property type="entry name" value="SoxG"/>
</dbReference>
<name>A0A2N3L2W7_9PROT</name>
<dbReference type="AlphaFoldDB" id="A0A2N3L2W7"/>
<dbReference type="Proteomes" id="UP000233332">
    <property type="component" value="Unassembled WGS sequence"/>
</dbReference>
<dbReference type="RefSeq" id="WP_101304038.1">
    <property type="nucleotide sequence ID" value="NZ_NXGX01000007.1"/>
</dbReference>
<evidence type="ECO:0000313" key="2">
    <source>
        <dbReference type="Proteomes" id="UP000233332"/>
    </source>
</evidence>
<evidence type="ECO:0000313" key="1">
    <source>
        <dbReference type="EMBL" id="PKR57040.1"/>
    </source>
</evidence>
<organism evidence="1 2">
    <name type="scientific">Thalassospira lohafexi</name>
    <dbReference type="NCBI Taxonomy" id="744227"/>
    <lineage>
        <taxon>Bacteria</taxon>
        <taxon>Pseudomonadati</taxon>
        <taxon>Pseudomonadota</taxon>
        <taxon>Alphaproteobacteria</taxon>
        <taxon>Rhodospirillales</taxon>
        <taxon>Thalassospiraceae</taxon>
        <taxon>Thalassospira</taxon>
    </lineage>
</organism>
<dbReference type="Gene3D" id="3.30.1360.120">
    <property type="entry name" value="Probable tRNA modification gtpase trme, domain 1"/>
    <property type="match status" value="1"/>
</dbReference>
<dbReference type="InterPro" id="IPR027266">
    <property type="entry name" value="TrmE/GcvT-like"/>
</dbReference>
<keyword evidence="2" id="KW-1185">Reference proteome</keyword>
<dbReference type="SUPFAM" id="SSF103025">
    <property type="entry name" value="Folate-binding domain"/>
    <property type="match status" value="1"/>
</dbReference>
<dbReference type="Pfam" id="PF04268">
    <property type="entry name" value="SoxG"/>
    <property type="match status" value="1"/>
</dbReference>
<proteinExistence type="predicted"/>
<accession>A0A2N3L2W7</accession>
<dbReference type="EMBL" id="NXGX01000007">
    <property type="protein sequence ID" value="PKR57040.1"/>
    <property type="molecule type" value="Genomic_DNA"/>
</dbReference>
<reference evidence="1 2" key="1">
    <citation type="submission" date="2017-09" db="EMBL/GenBank/DDBJ databases">
        <title>Biodiversity and function of Thalassospira species in the particle-attached aromatic-hydrocarbon-degrading consortia from the surface seawater of the China South Sea.</title>
        <authorList>
            <person name="Dong C."/>
            <person name="Lai Q."/>
            <person name="Shao Z."/>
        </authorList>
    </citation>
    <scope>NUCLEOTIDE SEQUENCE [LARGE SCALE GENOMIC DNA]</scope>
    <source>
        <strain evidence="1 2">139Z-12</strain>
    </source>
</reference>
<dbReference type="Gene3D" id="3.30.70.1520">
    <property type="entry name" value="Heterotetrameric sarcosine oxidase"/>
    <property type="match status" value="1"/>
</dbReference>